<dbReference type="InterPro" id="IPR010273">
    <property type="entry name" value="DUF881"/>
</dbReference>
<evidence type="ECO:0000256" key="1">
    <source>
        <dbReference type="ARBA" id="ARBA00009108"/>
    </source>
</evidence>
<dbReference type="Gene3D" id="3.30.70.1880">
    <property type="entry name" value="Protein of unknown function DUF881"/>
    <property type="match status" value="1"/>
</dbReference>
<proteinExistence type="inferred from homology"/>
<dbReference type="Proteomes" id="UP000003111">
    <property type="component" value="Unassembled WGS sequence"/>
</dbReference>
<protein>
    <recommendedName>
        <fullName evidence="4">DUF881 domain-containing protein</fullName>
    </recommendedName>
</protein>
<dbReference type="GO" id="GO:0005886">
    <property type="term" value="C:plasma membrane"/>
    <property type="evidence" value="ECO:0007669"/>
    <property type="project" value="TreeGrafter"/>
</dbReference>
<dbReference type="Pfam" id="PF05949">
    <property type="entry name" value="DUF881"/>
    <property type="match status" value="1"/>
</dbReference>
<organism evidence="2 3">
    <name type="scientific">Aeromicrobium marinum DSM 15272</name>
    <dbReference type="NCBI Taxonomy" id="585531"/>
    <lineage>
        <taxon>Bacteria</taxon>
        <taxon>Bacillati</taxon>
        <taxon>Actinomycetota</taxon>
        <taxon>Actinomycetes</taxon>
        <taxon>Propionibacteriales</taxon>
        <taxon>Nocardioidaceae</taxon>
        <taxon>Aeromicrobium</taxon>
    </lineage>
</organism>
<dbReference type="eggNOG" id="COG3879">
    <property type="taxonomic scope" value="Bacteria"/>
</dbReference>
<gene>
    <name evidence="2" type="ORF">HMPREF0063_10444</name>
</gene>
<evidence type="ECO:0008006" key="4">
    <source>
        <dbReference type="Google" id="ProtNLM"/>
    </source>
</evidence>
<reference evidence="2" key="1">
    <citation type="submission" date="2010-08" db="EMBL/GenBank/DDBJ databases">
        <authorList>
            <person name="Muzny D."/>
            <person name="Qin X."/>
            <person name="Buhay C."/>
            <person name="Dugan-Rocha S."/>
            <person name="Ding Y."/>
            <person name="Chen G."/>
            <person name="Hawes A."/>
            <person name="Holder M."/>
            <person name="Jhangiani S."/>
            <person name="Johnson A."/>
            <person name="Khan Z."/>
            <person name="Li Z."/>
            <person name="Liu W."/>
            <person name="Liu X."/>
            <person name="Perez L."/>
            <person name="Shen H."/>
            <person name="Wang Q."/>
            <person name="Watt J."/>
            <person name="Xi L."/>
            <person name="Xin Y."/>
            <person name="Zhou J."/>
            <person name="Deng J."/>
            <person name="Jiang H."/>
            <person name="Liu Y."/>
            <person name="Qu J."/>
            <person name="Song X.-Z."/>
            <person name="Zhang L."/>
            <person name="Villasana D."/>
            <person name="Johnson A."/>
            <person name="Liu J."/>
            <person name="Liyanage D."/>
            <person name="Lorensuhewa L."/>
            <person name="Robinson T."/>
            <person name="Song A."/>
            <person name="Song B.-B."/>
            <person name="Dinh H."/>
            <person name="Thornton R."/>
            <person name="Coyle M."/>
            <person name="Francisco L."/>
            <person name="Jackson L."/>
            <person name="Javaid M."/>
            <person name="Korchina V."/>
            <person name="Kovar C."/>
            <person name="Mata R."/>
            <person name="Mathew T."/>
            <person name="Ngo R."/>
            <person name="Nguyen L."/>
            <person name="Nguyen N."/>
            <person name="Okwuonu G."/>
            <person name="Ongeri F."/>
            <person name="Pham C."/>
            <person name="Simmons D."/>
            <person name="Wilczek-Boney K."/>
            <person name="Hale W."/>
            <person name="Jakkamsetti A."/>
            <person name="Pham P."/>
            <person name="Ruth R."/>
            <person name="San Lucas F."/>
            <person name="Warren J."/>
            <person name="Zhang J."/>
            <person name="Zhao Z."/>
            <person name="Zhou C."/>
            <person name="Zhu D."/>
            <person name="Lee S."/>
            <person name="Bess C."/>
            <person name="Blankenburg K."/>
            <person name="Forbes L."/>
            <person name="Fu Q."/>
            <person name="Gubbala S."/>
            <person name="Hirani K."/>
            <person name="Jayaseelan J.C."/>
            <person name="Lara F."/>
            <person name="Munidasa M."/>
            <person name="Palculict T."/>
            <person name="Patil S."/>
            <person name="Pu L.-L."/>
            <person name="Saada N."/>
            <person name="Tang L."/>
            <person name="Weissenberger G."/>
            <person name="Zhu Y."/>
            <person name="Hemphill L."/>
            <person name="Shang Y."/>
            <person name="Youmans B."/>
            <person name="Ayvaz T."/>
            <person name="Ross M."/>
            <person name="Santibanez J."/>
            <person name="Aqrawi P."/>
            <person name="Gross S."/>
            <person name="Joshi V."/>
            <person name="Fowler G."/>
            <person name="Nazareth L."/>
            <person name="Reid J."/>
            <person name="Worley K."/>
            <person name="Petrosino J."/>
            <person name="Highlander S."/>
            <person name="Gibbs R."/>
        </authorList>
    </citation>
    <scope>NUCLEOTIDE SEQUENCE [LARGE SCALE GENOMIC DNA]</scope>
    <source>
        <strain evidence="2">DSM 15272</strain>
    </source>
</reference>
<sequence>MAALVVTGISGFVFVSGAVTSRGTDIRPLGGDITSVVEDRARQVEARRTQASTLQQQIDELSEAADVPGLDEVVAAARAAEAPAGFTAVEGPGLRVTLTDTPRSVEVAEGLDPNVLVVHQQDIQGFVNALWAGGAQAVTLQGQRLISTTGIKCVGSTVVLDGVPYSPPYVIEAVGGDTRLRAALDASPEVGLYETYVSRYKLGLQVETVRTVQAPAYDGALSVQFASAVTP</sequence>
<comment type="caution">
    <text evidence="2">The sequence shown here is derived from an EMBL/GenBank/DDBJ whole genome shotgun (WGS) entry which is preliminary data.</text>
</comment>
<evidence type="ECO:0000313" key="2">
    <source>
        <dbReference type="EMBL" id="EFQ84592.1"/>
    </source>
</evidence>
<dbReference type="STRING" id="585531.HMPREF0063_10444"/>
<dbReference type="PANTHER" id="PTHR37313:SF4">
    <property type="entry name" value="CONSERVED MEMBRANE PROTEIN-RELATED"/>
    <property type="match status" value="1"/>
</dbReference>
<name>E2S8T7_9ACTN</name>
<dbReference type="HOGENOM" id="CLU_040273_2_0_11"/>
<evidence type="ECO:0000313" key="3">
    <source>
        <dbReference type="Proteomes" id="UP000003111"/>
    </source>
</evidence>
<dbReference type="PANTHER" id="PTHR37313">
    <property type="entry name" value="UPF0749 PROTEIN RV1825"/>
    <property type="match status" value="1"/>
</dbReference>
<accession>E2S8T7</accession>
<dbReference type="AlphaFoldDB" id="E2S8T7"/>
<comment type="similarity">
    <text evidence="1">Belongs to the UPF0749 family.</text>
</comment>
<keyword evidence="3" id="KW-1185">Reference proteome</keyword>
<dbReference type="EMBL" id="ACLF03000002">
    <property type="protein sequence ID" value="EFQ84592.1"/>
    <property type="molecule type" value="Genomic_DNA"/>
</dbReference>